<sequence length="292" mass="32815">MANTQINPDQVQEFAALQKKIIRRRFLESVALVLLALTIIALPLSLMRIFSTGMHFNHIIHLILGVVILSGFFLRKKLSDIWLIVSILGIFIVLSISSFLQYSVVSAGFYFAGAAIFVAGLCLGVWGGVICAVFFMVTTIIIAHMWVAGYLVFPVDVRQYILLPSVWGTLAISFIITTAVFFVSATGLLSDFNKLVDTIEKQKQKIEEKTKDLSMANKDLKEAMTQVKTLHGLLPICARCKKIRNDKGYWQQVEDYVARRTHAEFTHSLCPECVRELYPDLADRVLKPENEG</sequence>
<proteinExistence type="predicted"/>
<name>A0A0D2K1S4_9BACT</name>
<feature type="transmembrane region" description="Helical" evidence="2">
    <location>
        <begin position="165"/>
        <end position="189"/>
    </location>
</feature>
<feature type="transmembrane region" description="Helical" evidence="2">
    <location>
        <begin position="26"/>
        <end position="50"/>
    </location>
</feature>
<protein>
    <submittedName>
        <fullName evidence="3">Histidine kinase</fullName>
    </submittedName>
</protein>
<keyword evidence="3" id="KW-0808">Transferase</keyword>
<dbReference type="STRING" id="1429043.X474_03035"/>
<evidence type="ECO:0000313" key="4">
    <source>
        <dbReference type="Proteomes" id="UP000032233"/>
    </source>
</evidence>
<evidence type="ECO:0000313" key="3">
    <source>
        <dbReference type="EMBL" id="KIX15635.1"/>
    </source>
</evidence>
<keyword evidence="4" id="KW-1185">Reference proteome</keyword>
<keyword evidence="2" id="KW-1133">Transmembrane helix</keyword>
<dbReference type="Proteomes" id="UP000032233">
    <property type="component" value="Unassembled WGS sequence"/>
</dbReference>
<feature type="transmembrane region" description="Helical" evidence="2">
    <location>
        <begin position="81"/>
        <end position="102"/>
    </location>
</feature>
<dbReference type="GO" id="GO:0016301">
    <property type="term" value="F:kinase activity"/>
    <property type="evidence" value="ECO:0007669"/>
    <property type="project" value="UniProtKB-KW"/>
</dbReference>
<organism evidence="3 4">
    <name type="scientific">Dethiosulfatarculus sandiegensis</name>
    <dbReference type="NCBI Taxonomy" id="1429043"/>
    <lineage>
        <taxon>Bacteria</taxon>
        <taxon>Pseudomonadati</taxon>
        <taxon>Thermodesulfobacteriota</taxon>
        <taxon>Desulfarculia</taxon>
        <taxon>Desulfarculales</taxon>
        <taxon>Desulfarculaceae</taxon>
        <taxon>Dethiosulfatarculus</taxon>
    </lineage>
</organism>
<keyword evidence="2" id="KW-0472">Membrane</keyword>
<evidence type="ECO:0000256" key="2">
    <source>
        <dbReference type="SAM" id="Phobius"/>
    </source>
</evidence>
<evidence type="ECO:0000256" key="1">
    <source>
        <dbReference type="SAM" id="Coils"/>
    </source>
</evidence>
<keyword evidence="2" id="KW-0812">Transmembrane</keyword>
<dbReference type="PATRIC" id="fig|1429043.3.peg.634"/>
<dbReference type="AlphaFoldDB" id="A0A0D2K1S4"/>
<dbReference type="InParanoid" id="A0A0D2K1S4"/>
<keyword evidence="1" id="KW-0175">Coiled coil</keyword>
<keyword evidence="3" id="KW-0418">Kinase</keyword>
<feature type="transmembrane region" description="Helical" evidence="2">
    <location>
        <begin position="133"/>
        <end position="153"/>
    </location>
</feature>
<dbReference type="EMBL" id="AZAC01000002">
    <property type="protein sequence ID" value="KIX15635.1"/>
    <property type="molecule type" value="Genomic_DNA"/>
</dbReference>
<gene>
    <name evidence="3" type="ORF">X474_03035</name>
</gene>
<comment type="caution">
    <text evidence="3">The sequence shown here is derived from an EMBL/GenBank/DDBJ whole genome shotgun (WGS) entry which is preliminary data.</text>
</comment>
<feature type="transmembrane region" description="Helical" evidence="2">
    <location>
        <begin position="108"/>
        <end position="126"/>
    </location>
</feature>
<reference evidence="3 4" key="1">
    <citation type="submission" date="2013-11" db="EMBL/GenBank/DDBJ databases">
        <title>Metagenomic analysis of a methanogenic consortium involved in long chain n-alkane degradation.</title>
        <authorList>
            <person name="Davidova I.A."/>
            <person name="Callaghan A.V."/>
            <person name="Wawrik B."/>
            <person name="Pruitt S."/>
            <person name="Marks C."/>
            <person name="Duncan K.E."/>
            <person name="Suflita J.M."/>
        </authorList>
    </citation>
    <scope>NUCLEOTIDE SEQUENCE [LARGE SCALE GENOMIC DNA]</scope>
    <source>
        <strain evidence="3 4">SPR</strain>
    </source>
</reference>
<feature type="transmembrane region" description="Helical" evidence="2">
    <location>
        <begin position="56"/>
        <end position="74"/>
    </location>
</feature>
<feature type="coiled-coil region" evidence="1">
    <location>
        <begin position="189"/>
        <end position="226"/>
    </location>
</feature>
<accession>A0A0D2K1S4</accession>